<evidence type="ECO:0000313" key="8">
    <source>
        <dbReference type="Proteomes" id="UP000320475"/>
    </source>
</evidence>
<feature type="region of interest" description="Disordered" evidence="5">
    <location>
        <begin position="93"/>
        <end position="131"/>
    </location>
</feature>
<feature type="compositionally biased region" description="Low complexity" evidence="5">
    <location>
        <begin position="105"/>
        <end position="131"/>
    </location>
</feature>
<dbReference type="VEuPathDB" id="FungiDB:SeMB42_g02492"/>
<keyword evidence="2 4" id="KW-0863">Zinc-finger</keyword>
<evidence type="ECO:0000256" key="4">
    <source>
        <dbReference type="PROSITE-ProRule" id="PRU00134"/>
    </source>
</evidence>
<feature type="compositionally biased region" description="Polar residues" evidence="5">
    <location>
        <begin position="599"/>
        <end position="609"/>
    </location>
</feature>
<organism evidence="7 8">
    <name type="scientific">Synchytrium endobioticum</name>
    <dbReference type="NCBI Taxonomy" id="286115"/>
    <lineage>
        <taxon>Eukaryota</taxon>
        <taxon>Fungi</taxon>
        <taxon>Fungi incertae sedis</taxon>
        <taxon>Chytridiomycota</taxon>
        <taxon>Chytridiomycota incertae sedis</taxon>
        <taxon>Chytridiomycetes</taxon>
        <taxon>Synchytriales</taxon>
        <taxon>Synchytriaceae</taxon>
        <taxon>Synchytrium</taxon>
    </lineage>
</organism>
<evidence type="ECO:0000256" key="2">
    <source>
        <dbReference type="ARBA" id="ARBA00022771"/>
    </source>
</evidence>
<feature type="domain" description="MYND-type" evidence="6">
    <location>
        <begin position="457"/>
        <end position="498"/>
    </location>
</feature>
<feature type="compositionally biased region" description="Pro residues" evidence="5">
    <location>
        <begin position="22"/>
        <end position="31"/>
    </location>
</feature>
<dbReference type="VEuPathDB" id="FungiDB:SeMB42_g02491"/>
<dbReference type="PROSITE" id="PS01360">
    <property type="entry name" value="ZF_MYND_1"/>
    <property type="match status" value="1"/>
</dbReference>
<sequence length="609" mass="65142">MGKHKKKRKAAHAHAHTLHAPAAPPAPPSPPAHCISLQDHPLAPNDKTDASSYVCLPPNPSTNPCSIATDSSTVHAGMFSRLPTHAASAIALSSPTSKPTIPLHSTASRRSSRTSTTSSASSTSLSTASSSHLIPPATDIVLQHSPSSSTPALILQQASLGVPDVLRCSFSCQLLHAANILDRSHKISRYSQPDAFGGMEPCLPMPAEWTDTKKDCYTLGNGIVILPHSKYKRINGCLGVAVRVCGMVMAGVSNTIHHDDVSGPHSTKHAVIVNALPSESPVPYRLHTFDTDADIGLYLKMKLGSYLDSDMVLYGPFIYRGVSFGQETLMHADGVFGRIHTTSIVSLEVVLGTTKSTSKDNKSSCSNIANKPPRQSKKVYTELCIDRMLNANSTALALPDYLHPMPWPSGLNFDCFGYHHGCIPAGYLSILRKPRDMVSEIVHDSDSIGRIESGKKCAYCGILKSKDRLLLCSRCRSVFYCSKACQLNNWKAGHKRLCVDKPLTNSASTNSSISITSNATNAATKVMDNPVIDLNGSLFDSRSSLGKGLPSLPAPSSNADREIVNAKINGTVRPSLSAKSGDGIRRHNKPEVGPLQIPVTASSPVRSRS</sequence>
<dbReference type="Gene3D" id="6.10.140.2220">
    <property type="match status" value="1"/>
</dbReference>
<evidence type="ECO:0000256" key="3">
    <source>
        <dbReference type="ARBA" id="ARBA00022833"/>
    </source>
</evidence>
<dbReference type="SUPFAM" id="SSF144232">
    <property type="entry name" value="HIT/MYND zinc finger-like"/>
    <property type="match status" value="1"/>
</dbReference>
<evidence type="ECO:0000256" key="1">
    <source>
        <dbReference type="ARBA" id="ARBA00022723"/>
    </source>
</evidence>
<gene>
    <name evidence="7" type="ORF">SeLEV6574_g03596</name>
</gene>
<proteinExistence type="predicted"/>
<dbReference type="GO" id="GO:0008270">
    <property type="term" value="F:zinc ion binding"/>
    <property type="evidence" value="ECO:0007669"/>
    <property type="project" value="UniProtKB-KW"/>
</dbReference>
<reference evidence="7 8" key="1">
    <citation type="journal article" date="2019" name="Sci. Rep.">
        <title>Comparative genomics of chytrid fungi reveal insights into the obligate biotrophic and pathogenic lifestyle of Synchytrium endobioticum.</title>
        <authorList>
            <person name="van de Vossenberg B.T.L.H."/>
            <person name="Warris S."/>
            <person name="Nguyen H.D.T."/>
            <person name="van Gent-Pelzer M.P.E."/>
            <person name="Joly D.L."/>
            <person name="van de Geest H.C."/>
            <person name="Bonants P.J.M."/>
            <person name="Smith D.S."/>
            <person name="Levesque C.A."/>
            <person name="van der Lee T.A.J."/>
        </authorList>
    </citation>
    <scope>NUCLEOTIDE SEQUENCE [LARGE SCALE GENOMIC DNA]</scope>
    <source>
        <strain evidence="7 8">LEV6574</strain>
    </source>
</reference>
<dbReference type="AlphaFoldDB" id="A0A507D383"/>
<keyword evidence="1" id="KW-0479">Metal-binding</keyword>
<dbReference type="Pfam" id="PF01753">
    <property type="entry name" value="zf-MYND"/>
    <property type="match status" value="1"/>
</dbReference>
<dbReference type="InterPro" id="IPR002893">
    <property type="entry name" value="Znf_MYND"/>
</dbReference>
<feature type="region of interest" description="Disordered" evidence="5">
    <location>
        <begin position="568"/>
        <end position="609"/>
    </location>
</feature>
<feature type="region of interest" description="Disordered" evidence="5">
    <location>
        <begin position="1"/>
        <end position="55"/>
    </location>
</feature>
<dbReference type="OrthoDB" id="432970at2759"/>
<evidence type="ECO:0000313" key="7">
    <source>
        <dbReference type="EMBL" id="TPX45884.1"/>
    </source>
</evidence>
<name>A0A507D383_9FUNG</name>
<keyword evidence="3" id="KW-0862">Zinc</keyword>
<dbReference type="PROSITE" id="PS50865">
    <property type="entry name" value="ZF_MYND_2"/>
    <property type="match status" value="1"/>
</dbReference>
<evidence type="ECO:0000259" key="6">
    <source>
        <dbReference type="PROSITE" id="PS50865"/>
    </source>
</evidence>
<protein>
    <recommendedName>
        <fullName evidence="6">MYND-type domain-containing protein</fullName>
    </recommendedName>
</protein>
<comment type="caution">
    <text evidence="7">The sequence shown here is derived from an EMBL/GenBank/DDBJ whole genome shotgun (WGS) entry which is preliminary data.</text>
</comment>
<dbReference type="EMBL" id="QEAM01000125">
    <property type="protein sequence ID" value="TPX45884.1"/>
    <property type="molecule type" value="Genomic_DNA"/>
</dbReference>
<evidence type="ECO:0000256" key="5">
    <source>
        <dbReference type="SAM" id="MobiDB-lite"/>
    </source>
</evidence>
<feature type="compositionally biased region" description="Basic residues" evidence="5">
    <location>
        <begin position="1"/>
        <end position="17"/>
    </location>
</feature>
<dbReference type="Proteomes" id="UP000320475">
    <property type="component" value="Unassembled WGS sequence"/>
</dbReference>
<accession>A0A507D383</accession>